<dbReference type="Proteomes" id="UP000278081">
    <property type="component" value="Unassembled WGS sequence"/>
</dbReference>
<reference evidence="2 3" key="1">
    <citation type="submission" date="2018-11" db="EMBL/GenBank/DDBJ databases">
        <title>Rhizobium chutanense sp. nov., isolated from root nodules of Phaseolus vulgaris in China.</title>
        <authorList>
            <person name="Huo Y."/>
        </authorList>
    </citation>
    <scope>NUCLEOTIDE SEQUENCE [LARGE SCALE GENOMIC DNA]</scope>
    <source>
        <strain evidence="2 3">C16</strain>
    </source>
</reference>
<dbReference type="OrthoDB" id="8291434at2"/>
<comment type="caution">
    <text evidence="2">The sequence shown here is derived from an EMBL/GenBank/DDBJ whole genome shotgun (WGS) entry which is preliminary data.</text>
</comment>
<dbReference type="EMBL" id="RJTJ01000020">
    <property type="protein sequence ID" value="RUM02146.1"/>
    <property type="molecule type" value="Genomic_DNA"/>
</dbReference>
<organism evidence="2 3">
    <name type="scientific">Rhizobium chutanense</name>
    <dbReference type="NCBI Taxonomy" id="2035448"/>
    <lineage>
        <taxon>Bacteria</taxon>
        <taxon>Pseudomonadati</taxon>
        <taxon>Pseudomonadota</taxon>
        <taxon>Alphaproteobacteria</taxon>
        <taxon>Hyphomicrobiales</taxon>
        <taxon>Rhizobiaceae</taxon>
        <taxon>Rhizobium/Agrobacterium group</taxon>
        <taxon>Rhizobium</taxon>
    </lineage>
</organism>
<evidence type="ECO:0000256" key="1">
    <source>
        <dbReference type="SAM" id="Phobius"/>
    </source>
</evidence>
<dbReference type="AlphaFoldDB" id="A0A3S0SA71"/>
<gene>
    <name evidence="2" type="ORF">EFR84_21710</name>
</gene>
<keyword evidence="1" id="KW-0472">Membrane</keyword>
<keyword evidence="1" id="KW-0812">Transmembrane</keyword>
<keyword evidence="1" id="KW-1133">Transmembrane helix</keyword>
<name>A0A3S0SA71_9HYPH</name>
<dbReference type="RefSeq" id="WP_126910680.1">
    <property type="nucleotide sequence ID" value="NZ_ML133767.1"/>
</dbReference>
<evidence type="ECO:0000313" key="2">
    <source>
        <dbReference type="EMBL" id="RUM02146.1"/>
    </source>
</evidence>
<accession>A0A3S0SA71</accession>
<proteinExistence type="predicted"/>
<evidence type="ECO:0000313" key="3">
    <source>
        <dbReference type="Proteomes" id="UP000278081"/>
    </source>
</evidence>
<feature type="transmembrane region" description="Helical" evidence="1">
    <location>
        <begin position="22"/>
        <end position="44"/>
    </location>
</feature>
<feature type="transmembrane region" description="Helical" evidence="1">
    <location>
        <begin position="84"/>
        <end position="103"/>
    </location>
</feature>
<protein>
    <submittedName>
        <fullName evidence="2">Uncharacterized protein</fullName>
    </submittedName>
</protein>
<feature type="transmembrane region" description="Helical" evidence="1">
    <location>
        <begin position="50"/>
        <end position="77"/>
    </location>
</feature>
<sequence>MGKLWQKITYHRHRSELFALRLALRAPLLAPLLIGAVVVFWWCIASMPVYIPIILVLESFGALGQMVLVMLAFVILFRVIPWFFGWYYIAASVMFGGTAAANARVEALAGAIHAYRARSV</sequence>